<dbReference type="GO" id="GO:0008168">
    <property type="term" value="F:methyltransferase activity"/>
    <property type="evidence" value="ECO:0007669"/>
    <property type="project" value="UniProtKB-KW"/>
</dbReference>
<evidence type="ECO:0000313" key="8">
    <source>
        <dbReference type="Proteomes" id="UP001162734"/>
    </source>
</evidence>
<dbReference type="InterPro" id="IPR010280">
    <property type="entry name" value="U5_MeTrfase_fam"/>
</dbReference>
<keyword evidence="1 4" id="KW-0489">Methyltransferase</keyword>
<evidence type="ECO:0000256" key="5">
    <source>
        <dbReference type="PROSITE-ProRule" id="PRU10015"/>
    </source>
</evidence>
<dbReference type="PROSITE" id="PS01230">
    <property type="entry name" value="TRMA_1"/>
    <property type="match status" value="1"/>
</dbReference>
<dbReference type="PROSITE" id="PS51687">
    <property type="entry name" value="SAM_MT_RNA_M5U"/>
    <property type="match status" value="1"/>
</dbReference>
<dbReference type="RefSeq" id="WP_248343860.1">
    <property type="nucleotide sequence ID" value="NZ_AP025592.1"/>
</dbReference>
<dbReference type="PROSITE" id="PS01231">
    <property type="entry name" value="TRMA_2"/>
    <property type="match status" value="1"/>
</dbReference>
<dbReference type="Pfam" id="PF05958">
    <property type="entry name" value="tRNA_U5-meth_tr"/>
    <property type="match status" value="2"/>
</dbReference>
<dbReference type="Gene3D" id="2.40.50.1070">
    <property type="match status" value="1"/>
</dbReference>
<keyword evidence="8" id="KW-1185">Reference proteome</keyword>
<reference evidence="8" key="1">
    <citation type="journal article" date="2022" name="Int. J. Syst. Evol. Microbiol.">
        <title>Anaeromyxobacter oryzae sp. nov., Anaeromyxobacter diazotrophicus sp. nov. and Anaeromyxobacter paludicola sp. nov., isolated from paddy soils.</title>
        <authorList>
            <person name="Itoh H."/>
            <person name="Xu Z."/>
            <person name="Mise K."/>
            <person name="Masuda Y."/>
            <person name="Ushijima N."/>
            <person name="Hayakawa C."/>
            <person name="Shiratori Y."/>
            <person name="Senoo K."/>
        </authorList>
    </citation>
    <scope>NUCLEOTIDE SEQUENCE [LARGE SCALE GENOMIC DNA]</scope>
    <source>
        <strain evidence="8">Red630</strain>
    </source>
</reference>
<name>A0ABN6N5G8_9BACT</name>
<keyword evidence="3 4" id="KW-0949">S-adenosyl-L-methionine</keyword>
<comment type="similarity">
    <text evidence="4">Belongs to the class I-like SAM-binding methyltransferase superfamily. RNA M5U methyltransferase family.</text>
</comment>
<feature type="binding site" evidence="4">
    <location>
        <position position="367"/>
    </location>
    <ligand>
        <name>S-adenosyl-L-methionine</name>
        <dbReference type="ChEBI" id="CHEBI:59789"/>
    </ligand>
</feature>
<dbReference type="InterPro" id="IPR030391">
    <property type="entry name" value="MeTrfase_TrmA_CS"/>
</dbReference>
<dbReference type="PANTHER" id="PTHR11061:SF30">
    <property type="entry name" value="TRNA (URACIL(54)-C(5))-METHYLTRANSFERASE"/>
    <property type="match status" value="1"/>
</dbReference>
<evidence type="ECO:0000256" key="2">
    <source>
        <dbReference type="ARBA" id="ARBA00022679"/>
    </source>
</evidence>
<evidence type="ECO:0000256" key="1">
    <source>
        <dbReference type="ARBA" id="ARBA00022603"/>
    </source>
</evidence>
<evidence type="ECO:0000256" key="4">
    <source>
        <dbReference type="PROSITE-ProRule" id="PRU01024"/>
    </source>
</evidence>
<dbReference type="InterPro" id="IPR002792">
    <property type="entry name" value="TRAM_dom"/>
</dbReference>
<dbReference type="PROSITE" id="PS50926">
    <property type="entry name" value="TRAM"/>
    <property type="match status" value="1"/>
</dbReference>
<dbReference type="GO" id="GO:0032259">
    <property type="term" value="P:methylation"/>
    <property type="evidence" value="ECO:0007669"/>
    <property type="project" value="UniProtKB-KW"/>
</dbReference>
<feature type="active site" description="Nucleophile" evidence="4">
    <location>
        <position position="393"/>
    </location>
</feature>
<evidence type="ECO:0000256" key="3">
    <source>
        <dbReference type="ARBA" id="ARBA00022691"/>
    </source>
</evidence>
<dbReference type="InterPro" id="IPR029063">
    <property type="entry name" value="SAM-dependent_MTases_sf"/>
</dbReference>
<accession>A0ABN6N5G8</accession>
<feature type="domain" description="TRAM" evidence="6">
    <location>
        <begin position="1"/>
        <end position="54"/>
    </location>
</feature>
<dbReference type="CDD" id="cd02440">
    <property type="entry name" value="AdoMet_MTases"/>
    <property type="match status" value="1"/>
</dbReference>
<dbReference type="Pfam" id="PF01938">
    <property type="entry name" value="TRAM"/>
    <property type="match status" value="1"/>
</dbReference>
<proteinExistence type="inferred from homology"/>
<dbReference type="SUPFAM" id="SSF53335">
    <property type="entry name" value="S-adenosyl-L-methionine-dependent methyltransferases"/>
    <property type="match status" value="1"/>
</dbReference>
<dbReference type="InterPro" id="IPR012340">
    <property type="entry name" value="NA-bd_OB-fold"/>
</dbReference>
<gene>
    <name evidence="7" type="ORF">AMPC_03730</name>
</gene>
<keyword evidence="2 4" id="KW-0808">Transferase</keyword>
<sequence length="435" mass="45956">MKLELDIDDLAPGGEAVGRGPAGRPIYVPFAAPGDRVQVEVPAGEGPGHAELLRVLRPGAARAAPPCRHFGPAAEGEAAECGGCEWLHVDYARQLDAKARSFAETLRRIGRLEPGSFPLLPIVPSPRPLRYRCRAKLHFDRASGRLAFFRRRSHAPVPLAECHLLAPGLDALREALGPALGQARLAPREVMLEWSDAEGRGAAALLLPEATPAVARRAEGLLRAVPGLAGLVLLQEGRPPALLGEPVLRHARDPRDPAAGLQRSRPDVFQQANRGANALLVEAALALLRPAGARVLELYCGAGNFTAPLARAAASVTAVEGLGPSLELARRDLAQAKVRFVAGDALAVAGGLARDPGGPRFEAALLDPPRDGARGVGPLLARLEVARAVYVSCDPATFARDLRGCVEAGYRVASAQPFDLFPQTHHVEGLALLER</sequence>
<feature type="binding site" evidence="4">
    <location>
        <position position="320"/>
    </location>
    <ligand>
        <name>S-adenosyl-L-methionine</name>
        <dbReference type="ChEBI" id="CHEBI:59789"/>
    </ligand>
</feature>
<dbReference type="PANTHER" id="PTHR11061">
    <property type="entry name" value="RNA M5U METHYLTRANSFERASE"/>
    <property type="match status" value="1"/>
</dbReference>
<evidence type="ECO:0000259" key="6">
    <source>
        <dbReference type="PROSITE" id="PS50926"/>
    </source>
</evidence>
<dbReference type="Gene3D" id="2.40.50.140">
    <property type="entry name" value="Nucleic acid-binding proteins"/>
    <property type="match status" value="1"/>
</dbReference>
<dbReference type="Proteomes" id="UP001162734">
    <property type="component" value="Chromosome"/>
</dbReference>
<dbReference type="SUPFAM" id="SSF50249">
    <property type="entry name" value="Nucleic acid-binding proteins"/>
    <property type="match status" value="1"/>
</dbReference>
<dbReference type="EMBL" id="AP025592">
    <property type="protein sequence ID" value="BDG07260.1"/>
    <property type="molecule type" value="Genomic_DNA"/>
</dbReference>
<feature type="binding site" evidence="4">
    <location>
        <position position="271"/>
    </location>
    <ligand>
        <name>S-adenosyl-L-methionine</name>
        <dbReference type="ChEBI" id="CHEBI:59789"/>
    </ligand>
</feature>
<evidence type="ECO:0000313" key="7">
    <source>
        <dbReference type="EMBL" id="BDG07260.1"/>
    </source>
</evidence>
<feature type="active site" evidence="5">
    <location>
        <position position="393"/>
    </location>
</feature>
<organism evidence="7 8">
    <name type="scientific">Anaeromyxobacter paludicola</name>
    <dbReference type="NCBI Taxonomy" id="2918171"/>
    <lineage>
        <taxon>Bacteria</taxon>
        <taxon>Pseudomonadati</taxon>
        <taxon>Myxococcota</taxon>
        <taxon>Myxococcia</taxon>
        <taxon>Myxococcales</taxon>
        <taxon>Cystobacterineae</taxon>
        <taxon>Anaeromyxobacteraceae</taxon>
        <taxon>Anaeromyxobacter</taxon>
    </lineage>
</organism>
<feature type="binding site" evidence="4">
    <location>
        <position position="299"/>
    </location>
    <ligand>
        <name>S-adenosyl-L-methionine</name>
        <dbReference type="ChEBI" id="CHEBI:59789"/>
    </ligand>
</feature>
<protein>
    <submittedName>
        <fullName evidence="7">RNA methyltransferase</fullName>
    </submittedName>
</protein>
<dbReference type="Gene3D" id="3.40.50.150">
    <property type="entry name" value="Vaccinia Virus protein VP39"/>
    <property type="match status" value="1"/>
</dbReference>
<dbReference type="InterPro" id="IPR030390">
    <property type="entry name" value="MeTrfase_TrmA_AS"/>
</dbReference>